<protein>
    <recommendedName>
        <fullName evidence="4">CCHC-type domain-containing protein</fullName>
    </recommendedName>
</protein>
<dbReference type="AlphaFoldDB" id="A0A0C9WR57"/>
<evidence type="ECO:0000313" key="3">
    <source>
        <dbReference type="Proteomes" id="UP000054477"/>
    </source>
</evidence>
<evidence type="ECO:0000256" key="1">
    <source>
        <dbReference type="SAM" id="MobiDB-lite"/>
    </source>
</evidence>
<feature type="region of interest" description="Disordered" evidence="1">
    <location>
        <begin position="191"/>
        <end position="210"/>
    </location>
</feature>
<reference evidence="3" key="2">
    <citation type="submission" date="2015-01" db="EMBL/GenBank/DDBJ databases">
        <title>Evolutionary Origins and Diversification of the Mycorrhizal Mutualists.</title>
        <authorList>
            <consortium name="DOE Joint Genome Institute"/>
            <consortium name="Mycorrhizal Genomics Consortium"/>
            <person name="Kohler A."/>
            <person name="Kuo A."/>
            <person name="Nagy L.G."/>
            <person name="Floudas D."/>
            <person name="Copeland A."/>
            <person name="Barry K.W."/>
            <person name="Cichocki N."/>
            <person name="Veneault-Fourrey C."/>
            <person name="LaButti K."/>
            <person name="Lindquist E.A."/>
            <person name="Lipzen A."/>
            <person name="Lundell T."/>
            <person name="Morin E."/>
            <person name="Murat C."/>
            <person name="Riley R."/>
            <person name="Ohm R."/>
            <person name="Sun H."/>
            <person name="Tunlid A."/>
            <person name="Henrissat B."/>
            <person name="Grigoriev I.V."/>
            <person name="Hibbett D.S."/>
            <person name="Martin F."/>
        </authorList>
    </citation>
    <scope>NUCLEOTIDE SEQUENCE [LARGE SCALE GENOMIC DNA]</scope>
    <source>
        <strain evidence="3">LaAM-08-1</strain>
    </source>
</reference>
<dbReference type="HOGENOM" id="CLU_037286_0_0_1"/>
<feature type="compositionally biased region" description="Polar residues" evidence="1">
    <location>
        <begin position="196"/>
        <end position="208"/>
    </location>
</feature>
<gene>
    <name evidence="2" type="ORF">K443DRAFT_15340</name>
</gene>
<feature type="region of interest" description="Disordered" evidence="1">
    <location>
        <begin position="157"/>
        <end position="178"/>
    </location>
</feature>
<evidence type="ECO:0008006" key="4">
    <source>
        <dbReference type="Google" id="ProtNLM"/>
    </source>
</evidence>
<evidence type="ECO:0000313" key="2">
    <source>
        <dbReference type="EMBL" id="KIJ90313.1"/>
    </source>
</evidence>
<proteinExistence type="predicted"/>
<organism evidence="2 3">
    <name type="scientific">Laccaria amethystina LaAM-08-1</name>
    <dbReference type="NCBI Taxonomy" id="1095629"/>
    <lineage>
        <taxon>Eukaryota</taxon>
        <taxon>Fungi</taxon>
        <taxon>Dikarya</taxon>
        <taxon>Basidiomycota</taxon>
        <taxon>Agaricomycotina</taxon>
        <taxon>Agaricomycetes</taxon>
        <taxon>Agaricomycetidae</taxon>
        <taxon>Agaricales</taxon>
        <taxon>Agaricineae</taxon>
        <taxon>Hydnangiaceae</taxon>
        <taxon>Laccaria</taxon>
    </lineage>
</organism>
<reference evidence="2 3" key="1">
    <citation type="submission" date="2014-04" db="EMBL/GenBank/DDBJ databases">
        <authorList>
            <consortium name="DOE Joint Genome Institute"/>
            <person name="Kuo A."/>
            <person name="Kohler A."/>
            <person name="Nagy L.G."/>
            <person name="Floudas D."/>
            <person name="Copeland A."/>
            <person name="Barry K.W."/>
            <person name="Cichocki N."/>
            <person name="Veneault-Fourrey C."/>
            <person name="LaButti K."/>
            <person name="Lindquist E.A."/>
            <person name="Lipzen A."/>
            <person name="Lundell T."/>
            <person name="Morin E."/>
            <person name="Murat C."/>
            <person name="Sun H."/>
            <person name="Tunlid A."/>
            <person name="Henrissat B."/>
            <person name="Grigoriev I.V."/>
            <person name="Hibbett D.S."/>
            <person name="Martin F."/>
            <person name="Nordberg H.P."/>
            <person name="Cantor M.N."/>
            <person name="Hua S.X."/>
        </authorList>
    </citation>
    <scope>NUCLEOTIDE SEQUENCE [LARGE SCALE GENOMIC DNA]</scope>
    <source>
        <strain evidence="2 3">LaAM-08-1</strain>
    </source>
</reference>
<feature type="region of interest" description="Disordered" evidence="1">
    <location>
        <begin position="1"/>
        <end position="20"/>
    </location>
</feature>
<keyword evidence="3" id="KW-1185">Reference proteome</keyword>
<feature type="compositionally biased region" description="Low complexity" evidence="1">
    <location>
        <begin position="161"/>
        <end position="175"/>
    </location>
</feature>
<name>A0A0C9WR57_9AGAR</name>
<dbReference type="OrthoDB" id="3260975at2759"/>
<dbReference type="EMBL" id="KN839218">
    <property type="protein sequence ID" value="KIJ90313.1"/>
    <property type="molecule type" value="Genomic_DNA"/>
</dbReference>
<dbReference type="Proteomes" id="UP000054477">
    <property type="component" value="Unassembled WGS sequence"/>
</dbReference>
<sequence>MADQKGDELFAGEDDDTTDPRDFLKRVQRYLMAMTWEDEEKVEYFETWLKSRSAAEQWFKSLEAAKKMTWKELSEKQVELEGEKITEAELGTKVKVNGREVYAHVAWANKVEKLVKALVNSLHDTWTTFCGAVRAIRPLDIEEQKERQEKQTWMEGELQRVRQQQRQPPSSPSSVLGPAFRNFSVGSIPKPRFQPVATNTQAPQQQYRGPQRMDAKKLSIIACIPQPHPNTANGWAAYQADIAAWIHSNYGQAAHESRPYPFTPGMSPVASGECFSCRHTGHTATACTSTTRIPEAERTWCQKANSIRPGANATSRANNPNINLVMDDNMFVSREDYDAAVIARSDIQPCIDFQMSHGY</sequence>
<accession>A0A0C9WR57</accession>